<reference evidence="1" key="1">
    <citation type="submission" date="2021-03" db="EMBL/GenBank/DDBJ databases">
        <authorList>
            <person name="Tagirdzhanova G."/>
        </authorList>
    </citation>
    <scope>NUCLEOTIDE SEQUENCE</scope>
</reference>
<evidence type="ECO:0000313" key="1">
    <source>
        <dbReference type="EMBL" id="CAF9906052.1"/>
    </source>
</evidence>
<organism evidence="1 2">
    <name type="scientific">Imshaugia aleurites</name>
    <dbReference type="NCBI Taxonomy" id="172621"/>
    <lineage>
        <taxon>Eukaryota</taxon>
        <taxon>Fungi</taxon>
        <taxon>Dikarya</taxon>
        <taxon>Ascomycota</taxon>
        <taxon>Pezizomycotina</taxon>
        <taxon>Lecanoromycetes</taxon>
        <taxon>OSLEUM clade</taxon>
        <taxon>Lecanoromycetidae</taxon>
        <taxon>Lecanorales</taxon>
        <taxon>Lecanorineae</taxon>
        <taxon>Parmeliaceae</taxon>
        <taxon>Imshaugia</taxon>
    </lineage>
</organism>
<protein>
    <recommendedName>
        <fullName evidence="3">F-box domain-containing protein</fullName>
    </recommendedName>
</protein>
<dbReference type="OrthoDB" id="5397188at2759"/>
<evidence type="ECO:0000313" key="2">
    <source>
        <dbReference type="Proteomes" id="UP000664534"/>
    </source>
</evidence>
<comment type="caution">
    <text evidence="1">The sequence shown here is derived from an EMBL/GenBank/DDBJ whole genome shotgun (WGS) entry which is preliminary data.</text>
</comment>
<sequence>MADFYDLPDDLVIDIWGYMYEPEDVESFALVSKGIYSLSTPFLREHNRLKRQFSKISVDEYRTAETSTPSELLEKILLSPRSALYIGELRIRSFSCCLNTADAPFLSYPKDTLAAFTDAIQHSPLIKASKREHWIREVRKGNDGRILGLIVMRLTKLQKLEVRGYDSDCDHCLLETLARMEESAE</sequence>
<dbReference type="AlphaFoldDB" id="A0A8H3HX46"/>
<gene>
    <name evidence="1" type="ORF">IMSHALPRED_004061</name>
</gene>
<dbReference type="Proteomes" id="UP000664534">
    <property type="component" value="Unassembled WGS sequence"/>
</dbReference>
<evidence type="ECO:0008006" key="3">
    <source>
        <dbReference type="Google" id="ProtNLM"/>
    </source>
</evidence>
<name>A0A8H3HX46_9LECA</name>
<accession>A0A8H3HX46</accession>
<proteinExistence type="predicted"/>
<dbReference type="EMBL" id="CAJPDT010000002">
    <property type="protein sequence ID" value="CAF9906052.1"/>
    <property type="molecule type" value="Genomic_DNA"/>
</dbReference>
<keyword evidence="2" id="KW-1185">Reference proteome</keyword>